<sequence length="268" mass="30020">MFGSLLDLMDSQQSSKSKASKGKGKKPVNEGNEKEKRTRRLWSVKEEEALLACMLDEFKDGVKWKAENGFKSGFFGAVEILLHKMLPGTNIRATPNIESKVKNWKEKYGLLADMQRLSGFSWNHDTNAIIVDSPDVWEDYVNFHPKANGMNGKAFPMFQQWQVLFGKDRATGEMAEDPPEIRDDVSDEDIEAPIYEESFVGTNECYTPRFANGDFVYGGDSFIDLSAGGSQGLNPTTPTSNVNATTPNASVGKPAPRPRRLRRCQRLR</sequence>
<accession>A0ACB7XN02</accession>
<organism evidence="1 2">
    <name type="scientific">Vaccinium darrowii</name>
    <dbReference type="NCBI Taxonomy" id="229202"/>
    <lineage>
        <taxon>Eukaryota</taxon>
        <taxon>Viridiplantae</taxon>
        <taxon>Streptophyta</taxon>
        <taxon>Embryophyta</taxon>
        <taxon>Tracheophyta</taxon>
        <taxon>Spermatophyta</taxon>
        <taxon>Magnoliopsida</taxon>
        <taxon>eudicotyledons</taxon>
        <taxon>Gunneridae</taxon>
        <taxon>Pentapetalae</taxon>
        <taxon>asterids</taxon>
        <taxon>Ericales</taxon>
        <taxon>Ericaceae</taxon>
        <taxon>Vaccinioideae</taxon>
        <taxon>Vaccinieae</taxon>
        <taxon>Vaccinium</taxon>
    </lineage>
</organism>
<evidence type="ECO:0000313" key="2">
    <source>
        <dbReference type="Proteomes" id="UP000828048"/>
    </source>
</evidence>
<dbReference type="Proteomes" id="UP000828048">
    <property type="component" value="Chromosome 1"/>
</dbReference>
<keyword evidence="2" id="KW-1185">Reference proteome</keyword>
<reference evidence="1 2" key="1">
    <citation type="journal article" date="2021" name="Hortic Res">
        <title>High-quality reference genome and annotation aids understanding of berry development for evergreen blueberry (Vaccinium darrowii).</title>
        <authorList>
            <person name="Yu J."/>
            <person name="Hulse-Kemp A.M."/>
            <person name="Babiker E."/>
            <person name="Staton M."/>
        </authorList>
    </citation>
    <scope>NUCLEOTIDE SEQUENCE [LARGE SCALE GENOMIC DNA]</scope>
    <source>
        <strain evidence="2">cv. NJ 8807/NJ 8810</strain>
        <tissue evidence="1">Young leaf</tissue>
    </source>
</reference>
<evidence type="ECO:0000313" key="1">
    <source>
        <dbReference type="EMBL" id="KAH7842272.1"/>
    </source>
</evidence>
<comment type="caution">
    <text evidence="1">The sequence shown here is derived from an EMBL/GenBank/DDBJ whole genome shotgun (WGS) entry which is preliminary data.</text>
</comment>
<dbReference type="EMBL" id="CM037151">
    <property type="protein sequence ID" value="KAH7842272.1"/>
    <property type="molecule type" value="Genomic_DNA"/>
</dbReference>
<protein>
    <submittedName>
        <fullName evidence="1">Uncharacterized protein</fullName>
    </submittedName>
</protein>
<name>A0ACB7XN02_9ERIC</name>
<proteinExistence type="predicted"/>
<gene>
    <name evidence="1" type="ORF">Vadar_003418</name>
</gene>